<dbReference type="SMART" id="SM00184">
    <property type="entry name" value="RING"/>
    <property type="match status" value="1"/>
</dbReference>
<evidence type="ECO:0000256" key="14">
    <source>
        <dbReference type="RuleBase" id="RU365038"/>
    </source>
</evidence>
<protein>
    <recommendedName>
        <fullName evidence="14">E3 ubiquitin protein ligase</fullName>
        <ecNumber evidence="14">2.3.2.27</ecNumber>
    </recommendedName>
</protein>
<keyword evidence="10 14" id="KW-0156">Chromatin regulator</keyword>
<dbReference type="SUPFAM" id="SSF111474">
    <property type="entry name" value="Coronavirus S2 glycoprotein"/>
    <property type="match status" value="1"/>
</dbReference>
<dbReference type="InterPro" id="IPR013956">
    <property type="entry name" value="E3_ubiquit_lig_Bre1"/>
</dbReference>
<keyword evidence="6 14" id="KW-0479">Metal-binding</keyword>
<keyword evidence="7 13" id="KW-0863">Zinc-finger</keyword>
<evidence type="ECO:0000256" key="3">
    <source>
        <dbReference type="ARBA" id="ARBA00004906"/>
    </source>
</evidence>
<dbReference type="EMBL" id="JAPFFF010000001">
    <property type="protein sequence ID" value="KAK8899358.1"/>
    <property type="molecule type" value="Genomic_DNA"/>
</dbReference>
<evidence type="ECO:0000313" key="19">
    <source>
        <dbReference type="Proteomes" id="UP001470230"/>
    </source>
</evidence>
<feature type="compositionally biased region" description="Acidic residues" evidence="16">
    <location>
        <begin position="538"/>
        <end position="548"/>
    </location>
</feature>
<evidence type="ECO:0000256" key="9">
    <source>
        <dbReference type="ARBA" id="ARBA00022833"/>
    </source>
</evidence>
<evidence type="ECO:0000256" key="16">
    <source>
        <dbReference type="SAM" id="MobiDB-lite"/>
    </source>
</evidence>
<evidence type="ECO:0000256" key="1">
    <source>
        <dbReference type="ARBA" id="ARBA00000900"/>
    </source>
</evidence>
<dbReference type="Proteomes" id="UP001470230">
    <property type="component" value="Unassembled WGS sequence"/>
</dbReference>
<accession>A0ABR2L8H9</accession>
<evidence type="ECO:0000313" key="18">
    <source>
        <dbReference type="EMBL" id="KAK8899358.1"/>
    </source>
</evidence>
<evidence type="ECO:0000256" key="11">
    <source>
        <dbReference type="ARBA" id="ARBA00023054"/>
    </source>
</evidence>
<evidence type="ECO:0000256" key="12">
    <source>
        <dbReference type="ARBA" id="ARBA00023242"/>
    </source>
</evidence>
<evidence type="ECO:0000256" key="2">
    <source>
        <dbReference type="ARBA" id="ARBA00004123"/>
    </source>
</evidence>
<evidence type="ECO:0000256" key="7">
    <source>
        <dbReference type="ARBA" id="ARBA00022771"/>
    </source>
</evidence>
<dbReference type="PROSITE" id="PS00518">
    <property type="entry name" value="ZF_RING_1"/>
    <property type="match status" value="1"/>
</dbReference>
<keyword evidence="19" id="KW-1185">Reference proteome</keyword>
<evidence type="ECO:0000256" key="5">
    <source>
        <dbReference type="ARBA" id="ARBA00022679"/>
    </source>
</evidence>
<keyword evidence="11 14" id="KW-0175">Coiled coil</keyword>
<evidence type="ECO:0000256" key="10">
    <source>
        <dbReference type="ARBA" id="ARBA00022853"/>
    </source>
</evidence>
<comment type="catalytic activity">
    <reaction evidence="1 14">
        <text>S-ubiquitinyl-[E2 ubiquitin-conjugating enzyme]-L-cysteine + [acceptor protein]-L-lysine = [E2 ubiquitin-conjugating enzyme]-L-cysteine + N(6)-ubiquitinyl-[acceptor protein]-L-lysine.</text>
        <dbReference type="EC" id="2.3.2.27"/>
    </reaction>
</comment>
<keyword evidence="12 14" id="KW-0539">Nucleus</keyword>
<comment type="caution">
    <text evidence="18">The sequence shown here is derived from an EMBL/GenBank/DDBJ whole genome shotgun (WGS) entry which is preliminary data.</text>
</comment>
<proteinExistence type="inferred from homology"/>
<dbReference type="EC" id="2.3.2.27" evidence="14"/>
<comment type="subcellular location">
    <subcellularLocation>
        <location evidence="2 14">Nucleus</location>
    </subcellularLocation>
</comment>
<dbReference type="PROSITE" id="PS50089">
    <property type="entry name" value="ZF_RING_2"/>
    <property type="match status" value="1"/>
</dbReference>
<dbReference type="InterPro" id="IPR013083">
    <property type="entry name" value="Znf_RING/FYVE/PHD"/>
</dbReference>
<comment type="pathway">
    <text evidence="3 14">Protein modification; protein ubiquitination.</text>
</comment>
<evidence type="ECO:0000256" key="15">
    <source>
        <dbReference type="SAM" id="Coils"/>
    </source>
</evidence>
<evidence type="ECO:0000259" key="17">
    <source>
        <dbReference type="PROSITE" id="PS50089"/>
    </source>
</evidence>
<name>A0ABR2L8H9_9EUKA</name>
<dbReference type="SUPFAM" id="SSF57850">
    <property type="entry name" value="RING/U-box"/>
    <property type="match status" value="1"/>
</dbReference>
<dbReference type="PANTHER" id="PTHR23163:SF0">
    <property type="entry name" value="E3 UBIQUITIN-PROTEIN LIGASE BRE1"/>
    <property type="match status" value="1"/>
</dbReference>
<dbReference type="InterPro" id="IPR001841">
    <property type="entry name" value="Znf_RING"/>
</dbReference>
<feature type="coiled-coil region" evidence="15">
    <location>
        <begin position="556"/>
        <end position="597"/>
    </location>
</feature>
<feature type="domain" description="RING-type" evidence="17">
    <location>
        <begin position="631"/>
        <end position="673"/>
    </location>
</feature>
<evidence type="ECO:0000256" key="4">
    <source>
        <dbReference type="ARBA" id="ARBA00005555"/>
    </source>
</evidence>
<evidence type="ECO:0000256" key="8">
    <source>
        <dbReference type="ARBA" id="ARBA00022786"/>
    </source>
</evidence>
<keyword evidence="5 14" id="KW-0808">Transferase</keyword>
<dbReference type="PANTHER" id="PTHR23163">
    <property type="entry name" value="RING FINGER PROTEIN-RELATED"/>
    <property type="match status" value="1"/>
</dbReference>
<reference evidence="18 19" key="1">
    <citation type="submission" date="2024-04" db="EMBL/GenBank/DDBJ databases">
        <title>Tritrichomonas musculus Genome.</title>
        <authorList>
            <person name="Alves-Ferreira E."/>
            <person name="Grigg M."/>
            <person name="Lorenzi H."/>
            <person name="Galac M."/>
        </authorList>
    </citation>
    <scope>NUCLEOTIDE SEQUENCE [LARGE SCALE GENOMIC DNA]</scope>
    <source>
        <strain evidence="18 19">EAF2021</strain>
    </source>
</reference>
<evidence type="ECO:0000256" key="6">
    <source>
        <dbReference type="ARBA" id="ARBA00022723"/>
    </source>
</evidence>
<keyword evidence="8 14" id="KW-0833">Ubl conjugation pathway</keyword>
<gene>
    <name evidence="18" type="ORF">M9Y10_001672</name>
</gene>
<sequence>MKSSNSYSSRSNPFSISELLNSDNSYTSVFPSFEEPKNYYSYIQKLINRTRNVEAEMKRNFDHGKLLLNEFFRLLETTEMVAFDIMYVDTLWGEVEFKDFYDFIAKCRNADFVFDRPTDKDIQQASEHIRYLHSIIQTCCKDFHNYDSRVRIEPPQHPNKIYKYLDELTQTIEDDIRKTEIKKHEPSIVPFDYGNDDISDNTTLPDNSKKFIDKLLDLVQPNRDSNQTIAPNRSLLGNIFHKMNTIRRLQNEIKEIKKDIMVPKYAGSLDIDPQYIQNSPFYRAVLGNAAFLRLSINNFLSEQPEIDNCEASIENSLISFSKLQHQCQETVKATEKLQEELKKGIFKKQKDLKDPNNDISQYYDLFLCDPKIEKIYKLIDEVTNLDKEFTELLEAEQSKQSSLSNNSAADKISGCIDIMPELRDTRRELFDLCRNCAEERKEESLMQKKLFTLVAEYLVHNEKQHNYDRIIQVFDTYKNFLDEIFKLFKKEEVDAWCRDVNTALNEIQNVLNEHDELIKKSNDDHSTIDDSSNQTNNENDDLEAEEGENDIKKNTVIDVDDEIRKYEQEIEQLERELADVNYEQIQMEEEVEKKKEELFDQIQMNDMYIIYQESNQHKTEQLKKFKESLICSICNERFCDAVIYNNKKTCNHAFCKQCIELDDDKKTGECPICGASYTNENILEFSLNPRKF</sequence>
<evidence type="ECO:0000256" key="13">
    <source>
        <dbReference type="PROSITE-ProRule" id="PRU00175"/>
    </source>
</evidence>
<dbReference type="InterPro" id="IPR017907">
    <property type="entry name" value="Znf_RING_CS"/>
</dbReference>
<comment type="similarity">
    <text evidence="4 14">Belongs to the BRE1 family.</text>
</comment>
<dbReference type="Gene3D" id="3.30.40.10">
    <property type="entry name" value="Zinc/RING finger domain, C3HC4 (zinc finger)"/>
    <property type="match status" value="1"/>
</dbReference>
<dbReference type="InterPro" id="IPR043473">
    <property type="entry name" value="S2_sf_CoV"/>
</dbReference>
<keyword evidence="9 14" id="KW-0862">Zinc</keyword>
<organism evidence="18 19">
    <name type="scientific">Tritrichomonas musculus</name>
    <dbReference type="NCBI Taxonomy" id="1915356"/>
    <lineage>
        <taxon>Eukaryota</taxon>
        <taxon>Metamonada</taxon>
        <taxon>Parabasalia</taxon>
        <taxon>Tritrichomonadida</taxon>
        <taxon>Tritrichomonadidae</taxon>
        <taxon>Tritrichomonas</taxon>
    </lineage>
</organism>
<feature type="region of interest" description="Disordered" evidence="16">
    <location>
        <begin position="521"/>
        <end position="553"/>
    </location>
</feature>